<dbReference type="VEuPathDB" id="FungiDB:PPTG_22068"/>
<evidence type="ECO:0000259" key="2">
    <source>
        <dbReference type="Pfam" id="PF25273"/>
    </source>
</evidence>
<organism evidence="3 4">
    <name type="scientific">Phytophthora nicotianae (strain INRA-310)</name>
    <name type="common">Phytophthora parasitica</name>
    <dbReference type="NCBI Taxonomy" id="761204"/>
    <lineage>
        <taxon>Eukaryota</taxon>
        <taxon>Sar</taxon>
        <taxon>Stramenopiles</taxon>
        <taxon>Oomycota</taxon>
        <taxon>Peronosporomycetes</taxon>
        <taxon>Peronosporales</taxon>
        <taxon>Peronosporaceae</taxon>
        <taxon>Phytophthora</taxon>
    </lineage>
</organism>
<dbReference type="PANTHER" id="PTHR34415">
    <property type="entry name" value="INTEGRASE CATALYTIC DOMAIN-CONTAINING PROTEIN"/>
    <property type="match status" value="1"/>
</dbReference>
<evidence type="ECO:0000256" key="1">
    <source>
        <dbReference type="SAM" id="MobiDB-lite"/>
    </source>
</evidence>
<dbReference type="PANTHER" id="PTHR34415:SF1">
    <property type="entry name" value="INTEGRASE CATALYTIC DOMAIN-CONTAINING PROTEIN"/>
    <property type="match status" value="1"/>
</dbReference>
<feature type="region of interest" description="Disordered" evidence="1">
    <location>
        <begin position="54"/>
        <end position="111"/>
    </location>
</feature>
<sequence length="692" mass="77959">MLRHLSPPTPPSGELPTPDETSASARSSSAELCDIVPLSQASAALDEGSIQLAQDTVAIEPAPTQASTVADASEQDSDEPDDSNDEDWSDADEASEEDEVLTGESEAEEEAVEEAEDISINLIEVDVHQLVTDFIRDDACERRCLEGKAGELEHLVRSLEQMTKAEKTTCILTLIGVLMQTDTAERRRGTGEREKFHYYLPFVGHVCRPSFARCLGVQPLTVPRYKRRVRDGCLAAAAHGNKANKNASKVDLRLEKWCQSGREDYTLLPAIFTWDTVYEEMHKFVERGLRVYEPARSTFRKLLSIHCPTIRIRSRQSNVCDLCSIYQTRMRHGAIADKTEELGQHTESARRMRREYKKDKAASQAADTDLAVLVMDFSQNLTIPSVTSTPSHWYFCSLLAVNLFGIFYENNGTQTNYVYDEFASGKGSDQIISMLQHFIRTVLVPAGKKHLVVYADNCSGQNKNNHVIRFFLAQVQYGTFERVDYKFFVKGHTKNSCDRGFGHIRKRVSRSDCWTMDHIVRAVDDSATTNTTISRGNEFLKSYKPLVEELDKKLVGVQQYQVFKPGVVQCRKGPDDKPIEKDLRRKVDGVFTDGHKVTRMLDHFLEDLEPPAEKSEKIAELHKNIRPYVPEEFQSNPIYAAPSKEQGEDAKAAKQARREHRAAMAVAAKATLNRRGRDAENAGHPVQKKLRK</sequence>
<protein>
    <recommendedName>
        <fullName evidence="2">DUF7869 domain-containing protein</fullName>
    </recommendedName>
</protein>
<dbReference type="STRING" id="761204.W2QPN8"/>
<dbReference type="Pfam" id="PF25273">
    <property type="entry name" value="DUF7869"/>
    <property type="match status" value="1"/>
</dbReference>
<dbReference type="InterPro" id="IPR057191">
    <property type="entry name" value="DUF7869"/>
</dbReference>
<accession>W2QPN8</accession>
<dbReference type="EMBL" id="KI669571">
    <property type="protein sequence ID" value="ETN15078.1"/>
    <property type="molecule type" value="Genomic_DNA"/>
</dbReference>
<feature type="compositionally biased region" description="Low complexity" evidence="1">
    <location>
        <begin position="14"/>
        <end position="30"/>
    </location>
</feature>
<gene>
    <name evidence="3" type="ORF">PPTG_22068</name>
</gene>
<proteinExistence type="predicted"/>
<feature type="region of interest" description="Disordered" evidence="1">
    <location>
        <begin position="1"/>
        <end position="30"/>
    </location>
</feature>
<dbReference type="Proteomes" id="UP000018817">
    <property type="component" value="Unassembled WGS sequence"/>
</dbReference>
<dbReference type="RefSeq" id="XP_008899923.1">
    <property type="nucleotide sequence ID" value="XM_008901675.1"/>
</dbReference>
<dbReference type="OMA" id="PQCDINT"/>
<feature type="domain" description="DUF7869" evidence="2">
    <location>
        <begin position="398"/>
        <end position="564"/>
    </location>
</feature>
<evidence type="ECO:0000313" key="4">
    <source>
        <dbReference type="Proteomes" id="UP000018817"/>
    </source>
</evidence>
<reference evidence="3 4" key="2">
    <citation type="submission" date="2013-11" db="EMBL/GenBank/DDBJ databases">
        <title>The Genome Sequence of Phytophthora parasitica INRA-310.</title>
        <authorList>
            <consortium name="The Broad Institute Genomics Platform"/>
            <person name="Russ C."/>
            <person name="Tyler B."/>
            <person name="Panabieres F."/>
            <person name="Shan W."/>
            <person name="Tripathy S."/>
            <person name="Grunwald N."/>
            <person name="Machado M."/>
            <person name="Johnson C.S."/>
            <person name="Arredondo F."/>
            <person name="Hong C."/>
            <person name="Coffey M."/>
            <person name="Young S.K."/>
            <person name="Zeng Q."/>
            <person name="Gargeya S."/>
            <person name="Fitzgerald M."/>
            <person name="Abouelleil A."/>
            <person name="Alvarado L."/>
            <person name="Chapman S.B."/>
            <person name="Gainer-Dewar J."/>
            <person name="Goldberg J."/>
            <person name="Griggs A."/>
            <person name="Gujja S."/>
            <person name="Hansen M."/>
            <person name="Howarth C."/>
            <person name="Imamovic A."/>
            <person name="Ireland A."/>
            <person name="Larimer J."/>
            <person name="McCowan C."/>
            <person name="Murphy C."/>
            <person name="Pearson M."/>
            <person name="Poon T.W."/>
            <person name="Priest M."/>
            <person name="Roberts A."/>
            <person name="Saif S."/>
            <person name="Shea T."/>
            <person name="Sykes S."/>
            <person name="Wortman J."/>
            <person name="Nusbaum C."/>
            <person name="Birren B."/>
        </authorList>
    </citation>
    <scope>NUCLEOTIDE SEQUENCE [LARGE SCALE GENOMIC DNA]</scope>
    <source>
        <strain evidence="3 4">INRA-310</strain>
    </source>
</reference>
<feature type="region of interest" description="Disordered" evidence="1">
    <location>
        <begin position="671"/>
        <end position="692"/>
    </location>
</feature>
<reference evidence="4" key="1">
    <citation type="submission" date="2011-12" db="EMBL/GenBank/DDBJ databases">
        <authorList>
            <consortium name="The Broad Institute Genome Sequencing Platform"/>
            <person name="Russ C."/>
            <person name="Tyler B."/>
            <person name="Panabieres F."/>
            <person name="Shan W."/>
            <person name="Tripathy S."/>
            <person name="Grunwald N."/>
            <person name="Machado M."/>
            <person name="Young S.K."/>
            <person name="Zeng Q."/>
            <person name="Gargeya S."/>
            <person name="Fitzgerald M."/>
            <person name="Haas B."/>
            <person name="Abouelleil A."/>
            <person name="Alvarado L."/>
            <person name="Arachchi H.M."/>
            <person name="Berlin A."/>
            <person name="Chapman S.B."/>
            <person name="Gearin G."/>
            <person name="Goldberg J."/>
            <person name="Griggs A."/>
            <person name="Gujja S."/>
            <person name="Hansen M."/>
            <person name="Heiman D."/>
            <person name="Howarth C."/>
            <person name="Larimer J."/>
            <person name="Lui A."/>
            <person name="MacDonald P.J.P."/>
            <person name="McCowen C."/>
            <person name="Montmayeur A."/>
            <person name="Murphy C."/>
            <person name="Neiman D."/>
            <person name="Pearson M."/>
            <person name="Priest M."/>
            <person name="Roberts A."/>
            <person name="Saif S."/>
            <person name="Shea T."/>
            <person name="Sisk P."/>
            <person name="Stolte C."/>
            <person name="Sykes S."/>
            <person name="Wortman J."/>
            <person name="Nusbaum C."/>
            <person name="Birren B."/>
        </authorList>
    </citation>
    <scope>NUCLEOTIDE SEQUENCE [LARGE SCALE GENOMIC DNA]</scope>
    <source>
        <strain evidence="4">INRA-310</strain>
    </source>
</reference>
<dbReference type="AlphaFoldDB" id="W2QPN8"/>
<evidence type="ECO:0000313" key="3">
    <source>
        <dbReference type="EMBL" id="ETN15078.1"/>
    </source>
</evidence>
<feature type="compositionally biased region" description="Acidic residues" evidence="1">
    <location>
        <begin position="73"/>
        <end position="111"/>
    </location>
</feature>
<dbReference type="GeneID" id="20190667"/>
<name>W2QPN8_PHYN3</name>